<gene>
    <name evidence="1" type="ORF">PILCRDRAFT_5075</name>
</gene>
<dbReference type="EMBL" id="KN832983">
    <property type="protein sequence ID" value="KIM85992.1"/>
    <property type="molecule type" value="Genomic_DNA"/>
</dbReference>
<evidence type="ECO:0000313" key="2">
    <source>
        <dbReference type="Proteomes" id="UP000054166"/>
    </source>
</evidence>
<reference evidence="2" key="2">
    <citation type="submission" date="2015-01" db="EMBL/GenBank/DDBJ databases">
        <title>Evolutionary Origins and Diversification of the Mycorrhizal Mutualists.</title>
        <authorList>
            <consortium name="DOE Joint Genome Institute"/>
            <consortium name="Mycorrhizal Genomics Consortium"/>
            <person name="Kohler A."/>
            <person name="Kuo A."/>
            <person name="Nagy L.G."/>
            <person name="Floudas D."/>
            <person name="Copeland A."/>
            <person name="Barry K.W."/>
            <person name="Cichocki N."/>
            <person name="Veneault-Fourrey C."/>
            <person name="LaButti K."/>
            <person name="Lindquist E.A."/>
            <person name="Lipzen A."/>
            <person name="Lundell T."/>
            <person name="Morin E."/>
            <person name="Murat C."/>
            <person name="Riley R."/>
            <person name="Ohm R."/>
            <person name="Sun H."/>
            <person name="Tunlid A."/>
            <person name="Henrissat B."/>
            <person name="Grigoriev I.V."/>
            <person name="Hibbett D.S."/>
            <person name="Martin F."/>
        </authorList>
    </citation>
    <scope>NUCLEOTIDE SEQUENCE [LARGE SCALE GENOMIC DNA]</scope>
    <source>
        <strain evidence="2">F 1598</strain>
    </source>
</reference>
<dbReference type="Proteomes" id="UP000054166">
    <property type="component" value="Unassembled WGS sequence"/>
</dbReference>
<reference evidence="1 2" key="1">
    <citation type="submission" date="2014-04" db="EMBL/GenBank/DDBJ databases">
        <authorList>
            <consortium name="DOE Joint Genome Institute"/>
            <person name="Kuo A."/>
            <person name="Tarkka M."/>
            <person name="Buscot F."/>
            <person name="Kohler A."/>
            <person name="Nagy L.G."/>
            <person name="Floudas D."/>
            <person name="Copeland A."/>
            <person name="Barry K.W."/>
            <person name="Cichocki N."/>
            <person name="Veneault-Fourrey C."/>
            <person name="LaButti K."/>
            <person name="Lindquist E.A."/>
            <person name="Lipzen A."/>
            <person name="Lundell T."/>
            <person name="Morin E."/>
            <person name="Murat C."/>
            <person name="Sun H."/>
            <person name="Tunlid A."/>
            <person name="Henrissat B."/>
            <person name="Grigoriev I.V."/>
            <person name="Hibbett D.S."/>
            <person name="Martin F."/>
            <person name="Nordberg H.P."/>
            <person name="Cantor M.N."/>
            <person name="Hua S.X."/>
        </authorList>
    </citation>
    <scope>NUCLEOTIDE SEQUENCE [LARGE SCALE GENOMIC DNA]</scope>
    <source>
        <strain evidence="1 2">F 1598</strain>
    </source>
</reference>
<sequence length="121" mass="13409">MALGKQRRLHPPSMAKKRFEEFETDAQVLAEAQSVTRSFCDATPVSSRRCEFQGMFSKSFDLTTAQYQIVVQLKDNEIDTVLANTLLGDVVPISSAAISDATFAYVSRFIPALFGFFGMLS</sequence>
<evidence type="ECO:0000313" key="1">
    <source>
        <dbReference type="EMBL" id="KIM85992.1"/>
    </source>
</evidence>
<name>A0A0C3C8F2_PILCF</name>
<dbReference type="HOGENOM" id="CLU_2038909_0_0_1"/>
<dbReference type="STRING" id="765440.A0A0C3C8F2"/>
<protein>
    <submittedName>
        <fullName evidence="1">Uncharacterized protein</fullName>
    </submittedName>
</protein>
<organism evidence="1 2">
    <name type="scientific">Piloderma croceum (strain F 1598)</name>
    <dbReference type="NCBI Taxonomy" id="765440"/>
    <lineage>
        <taxon>Eukaryota</taxon>
        <taxon>Fungi</taxon>
        <taxon>Dikarya</taxon>
        <taxon>Basidiomycota</taxon>
        <taxon>Agaricomycotina</taxon>
        <taxon>Agaricomycetes</taxon>
        <taxon>Agaricomycetidae</taxon>
        <taxon>Atheliales</taxon>
        <taxon>Atheliaceae</taxon>
        <taxon>Piloderma</taxon>
    </lineage>
</organism>
<dbReference type="OrthoDB" id="10003767at2759"/>
<dbReference type="InParanoid" id="A0A0C3C8F2"/>
<keyword evidence="2" id="KW-1185">Reference proteome</keyword>
<accession>A0A0C3C8F2</accession>
<dbReference type="AlphaFoldDB" id="A0A0C3C8F2"/>
<proteinExistence type="predicted"/>